<reference evidence="6" key="3">
    <citation type="submission" date="2025-08" db="UniProtKB">
        <authorList>
            <consortium name="RefSeq"/>
        </authorList>
    </citation>
    <scope>IDENTIFICATION</scope>
    <source>
        <strain evidence="6">NI907</strain>
    </source>
</reference>
<evidence type="ECO:0000313" key="5">
    <source>
        <dbReference type="Proteomes" id="UP000515153"/>
    </source>
</evidence>
<dbReference type="AlphaFoldDB" id="A0A6P8BEE1"/>
<keyword evidence="3" id="KW-0560">Oxidoreductase</keyword>
<reference evidence="6" key="2">
    <citation type="submission" date="2019-10" db="EMBL/GenBank/DDBJ databases">
        <authorList>
            <consortium name="NCBI Genome Project"/>
        </authorList>
    </citation>
    <scope>NUCLEOTIDE SEQUENCE</scope>
    <source>
        <strain evidence="6">NI907</strain>
    </source>
</reference>
<dbReference type="InterPro" id="IPR036291">
    <property type="entry name" value="NAD(P)-bd_dom_sf"/>
</dbReference>
<evidence type="ECO:0000256" key="2">
    <source>
        <dbReference type="ARBA" id="ARBA00022857"/>
    </source>
</evidence>
<dbReference type="InterPro" id="IPR008030">
    <property type="entry name" value="NmrA-like"/>
</dbReference>
<sequence>MVKIAIAGGSSGVGQEIADALAATKKHEILLLTRQFPDGTEPAQDGVTWVHADYHDVSQLTSLLKGVHTVLSFVISATGMTGGTPKSDEQRNLVDASIQAGVKRFAPSEWLGWNLDPVPWYQYKKAMREYLKEVNKDKKVIEYCLFQPGIFTNYLVYPHQTSKHVKAFEMNLDFHNRRIIIAEGSENARLTMTTVRDLATVMTLAVEYVGEWPVVGGIRGEDITLGELLALGERIYGKSDFLSLQLTCPFHVDKLDTKDLEAGILKTSWRPLPDHPSVPKDMTDAEKDFTVTRFAMAIKAEVFAASDEWNKLLPNYKFTKVEEFIRGVLDSQE</sequence>
<evidence type="ECO:0000259" key="4">
    <source>
        <dbReference type="Pfam" id="PF05368"/>
    </source>
</evidence>
<gene>
    <name evidence="6" type="ORF">PgNI_02850</name>
</gene>
<dbReference type="SUPFAM" id="SSF51735">
    <property type="entry name" value="NAD(P)-binding Rossmann-fold domains"/>
    <property type="match status" value="1"/>
</dbReference>
<feature type="domain" description="NmrA-like" evidence="4">
    <location>
        <begin position="3"/>
        <end position="212"/>
    </location>
</feature>
<dbReference type="PANTHER" id="PTHR47706">
    <property type="entry name" value="NMRA-LIKE FAMILY PROTEIN"/>
    <property type="match status" value="1"/>
</dbReference>
<dbReference type="GO" id="GO:0016491">
    <property type="term" value="F:oxidoreductase activity"/>
    <property type="evidence" value="ECO:0007669"/>
    <property type="project" value="UniProtKB-KW"/>
</dbReference>
<accession>A0A6P8BEE1</accession>
<evidence type="ECO:0000256" key="3">
    <source>
        <dbReference type="ARBA" id="ARBA00023002"/>
    </source>
</evidence>
<dbReference type="KEGG" id="pgri:PgNI_02850"/>
<evidence type="ECO:0000256" key="1">
    <source>
        <dbReference type="ARBA" id="ARBA00005725"/>
    </source>
</evidence>
<dbReference type="Pfam" id="PF05368">
    <property type="entry name" value="NmrA"/>
    <property type="match status" value="1"/>
</dbReference>
<proteinExistence type="inferred from homology"/>
<reference evidence="6" key="1">
    <citation type="journal article" date="2019" name="Mol. Biol. Evol.">
        <title>Blast fungal genomes show frequent chromosomal changes, gene gains and losses, and effector gene turnover.</title>
        <authorList>
            <person name="Gomez Luciano L.B."/>
            <person name="Jason Tsai I."/>
            <person name="Chuma I."/>
            <person name="Tosa Y."/>
            <person name="Chen Y.H."/>
            <person name="Li J.Y."/>
            <person name="Li M.Y."/>
            <person name="Jade Lu M.Y."/>
            <person name="Nakayashiki H."/>
            <person name="Li W.H."/>
        </authorList>
    </citation>
    <scope>NUCLEOTIDE SEQUENCE</scope>
    <source>
        <strain evidence="6">NI907</strain>
    </source>
</reference>
<organism evidence="5 6">
    <name type="scientific">Pyricularia grisea</name>
    <name type="common">Crabgrass-specific blast fungus</name>
    <name type="synonym">Magnaporthe grisea</name>
    <dbReference type="NCBI Taxonomy" id="148305"/>
    <lineage>
        <taxon>Eukaryota</taxon>
        <taxon>Fungi</taxon>
        <taxon>Dikarya</taxon>
        <taxon>Ascomycota</taxon>
        <taxon>Pezizomycotina</taxon>
        <taxon>Sordariomycetes</taxon>
        <taxon>Sordariomycetidae</taxon>
        <taxon>Magnaporthales</taxon>
        <taxon>Pyriculariaceae</taxon>
        <taxon>Pyricularia</taxon>
    </lineage>
</organism>
<dbReference type="PANTHER" id="PTHR47706:SF4">
    <property type="entry name" value="NMRA-LIKE DOMAIN-CONTAINING PROTEIN"/>
    <property type="match status" value="1"/>
</dbReference>
<keyword evidence="5" id="KW-1185">Reference proteome</keyword>
<dbReference type="RefSeq" id="XP_030985429.1">
    <property type="nucleotide sequence ID" value="XM_031122907.1"/>
</dbReference>
<dbReference type="InterPro" id="IPR051609">
    <property type="entry name" value="NmrA/Isoflavone_reductase-like"/>
</dbReference>
<dbReference type="Proteomes" id="UP000515153">
    <property type="component" value="Unplaced"/>
</dbReference>
<comment type="similarity">
    <text evidence="1">Belongs to the NmrA-type oxidoreductase family. Isoflavone reductase subfamily.</text>
</comment>
<dbReference type="GeneID" id="41957818"/>
<protein>
    <recommendedName>
        <fullName evidence="4">NmrA-like domain-containing protein</fullName>
    </recommendedName>
</protein>
<name>A0A6P8BEE1_PYRGI</name>
<keyword evidence="2" id="KW-0521">NADP</keyword>
<evidence type="ECO:0000313" key="6">
    <source>
        <dbReference type="RefSeq" id="XP_030985429.1"/>
    </source>
</evidence>
<dbReference type="Gene3D" id="3.40.50.720">
    <property type="entry name" value="NAD(P)-binding Rossmann-like Domain"/>
    <property type="match status" value="1"/>
</dbReference>